<dbReference type="Gene3D" id="1.20.5.340">
    <property type="match status" value="1"/>
</dbReference>
<proteinExistence type="inferred from homology"/>
<keyword evidence="2" id="KW-0963">Cytoplasm</keyword>
<keyword evidence="2" id="KW-0206">Cytoskeleton</keyword>
<comment type="subcellular location">
    <subcellularLocation>
        <location evidence="2">Cytoplasm</location>
        <location evidence="2">Cytoskeleton</location>
    </subcellularLocation>
</comment>
<dbReference type="GO" id="GO:0030036">
    <property type="term" value="P:actin cytoskeleton organization"/>
    <property type="evidence" value="ECO:0007669"/>
    <property type="project" value="UniProtKB-UniRule"/>
</dbReference>
<feature type="region of interest" description="Disordered" evidence="3">
    <location>
        <begin position="851"/>
        <end position="882"/>
    </location>
</feature>
<evidence type="ECO:0000313" key="4">
    <source>
        <dbReference type="EMBL" id="KAK8936033.1"/>
    </source>
</evidence>
<protein>
    <recommendedName>
        <fullName evidence="2">Protein SCAR</fullName>
    </recommendedName>
    <alternativeName>
        <fullName evidence="2">Protein WAVE</fullName>
    </alternativeName>
</protein>
<accession>A0AAP0G3Z4</accession>
<evidence type="ECO:0000256" key="1">
    <source>
        <dbReference type="ARBA" id="ARBA00006993"/>
    </source>
</evidence>
<comment type="caution">
    <text evidence="4">The sequence shown here is derived from an EMBL/GenBank/DDBJ whole genome shotgun (WGS) entry which is preliminary data.</text>
</comment>
<keyword evidence="2" id="KW-0009">Actin-binding</keyword>
<dbReference type="EMBL" id="JBBWWQ010000011">
    <property type="protein sequence ID" value="KAK8936033.1"/>
    <property type="molecule type" value="Genomic_DNA"/>
</dbReference>
<name>A0AAP0G3Z4_9ASPA</name>
<organism evidence="4 5">
    <name type="scientific">Platanthera zijinensis</name>
    <dbReference type="NCBI Taxonomy" id="2320716"/>
    <lineage>
        <taxon>Eukaryota</taxon>
        <taxon>Viridiplantae</taxon>
        <taxon>Streptophyta</taxon>
        <taxon>Embryophyta</taxon>
        <taxon>Tracheophyta</taxon>
        <taxon>Spermatophyta</taxon>
        <taxon>Magnoliopsida</taxon>
        <taxon>Liliopsida</taxon>
        <taxon>Asparagales</taxon>
        <taxon>Orchidaceae</taxon>
        <taxon>Orchidoideae</taxon>
        <taxon>Orchideae</taxon>
        <taxon>Orchidinae</taxon>
        <taxon>Platanthera</taxon>
    </lineage>
</organism>
<dbReference type="GO" id="GO:2000601">
    <property type="term" value="P:positive regulation of Arp2/3 complex-mediated actin nucleation"/>
    <property type="evidence" value="ECO:0007669"/>
    <property type="project" value="TreeGrafter"/>
</dbReference>
<dbReference type="PANTHER" id="PTHR12902:SF33">
    <property type="entry name" value="PROTEIN SCAR3"/>
    <property type="match status" value="1"/>
</dbReference>
<feature type="compositionally biased region" description="Polar residues" evidence="3">
    <location>
        <begin position="551"/>
        <end position="560"/>
    </location>
</feature>
<dbReference type="GO" id="GO:0034237">
    <property type="term" value="F:protein kinase A regulatory subunit binding"/>
    <property type="evidence" value="ECO:0007669"/>
    <property type="project" value="TreeGrafter"/>
</dbReference>
<dbReference type="Proteomes" id="UP001418222">
    <property type="component" value="Unassembled WGS sequence"/>
</dbReference>
<reference evidence="4 5" key="1">
    <citation type="journal article" date="2022" name="Nat. Plants">
        <title>Genomes of leafy and leafless Platanthera orchids illuminate the evolution of mycoheterotrophy.</title>
        <authorList>
            <person name="Li M.H."/>
            <person name="Liu K.W."/>
            <person name="Li Z."/>
            <person name="Lu H.C."/>
            <person name="Ye Q.L."/>
            <person name="Zhang D."/>
            <person name="Wang J.Y."/>
            <person name="Li Y.F."/>
            <person name="Zhong Z.M."/>
            <person name="Liu X."/>
            <person name="Yu X."/>
            <person name="Liu D.K."/>
            <person name="Tu X.D."/>
            <person name="Liu B."/>
            <person name="Hao Y."/>
            <person name="Liao X.Y."/>
            <person name="Jiang Y.T."/>
            <person name="Sun W.H."/>
            <person name="Chen J."/>
            <person name="Chen Y.Q."/>
            <person name="Ai Y."/>
            <person name="Zhai J.W."/>
            <person name="Wu S.S."/>
            <person name="Zhou Z."/>
            <person name="Hsiao Y.Y."/>
            <person name="Wu W.L."/>
            <person name="Chen Y.Y."/>
            <person name="Lin Y.F."/>
            <person name="Hsu J.L."/>
            <person name="Li C.Y."/>
            <person name="Wang Z.W."/>
            <person name="Zhao X."/>
            <person name="Zhong W.Y."/>
            <person name="Ma X.K."/>
            <person name="Ma L."/>
            <person name="Huang J."/>
            <person name="Chen G.Z."/>
            <person name="Huang M.Z."/>
            <person name="Huang L."/>
            <person name="Peng D.H."/>
            <person name="Luo Y.B."/>
            <person name="Zou S.Q."/>
            <person name="Chen S.P."/>
            <person name="Lan S."/>
            <person name="Tsai W.C."/>
            <person name="Van de Peer Y."/>
            <person name="Liu Z.J."/>
        </authorList>
    </citation>
    <scope>NUCLEOTIDE SEQUENCE [LARGE SCALE GENOMIC DNA]</scope>
    <source>
        <strain evidence="4">Lor287</strain>
    </source>
</reference>
<dbReference type="GO" id="GO:0071933">
    <property type="term" value="F:Arp2/3 complex binding"/>
    <property type="evidence" value="ECO:0007669"/>
    <property type="project" value="TreeGrafter"/>
</dbReference>
<comment type="function">
    <text evidence="2">Involved in regulation of actin and microtubule organization. Part of a WAVE complex that activates the Arp2/3 complex.</text>
</comment>
<gene>
    <name evidence="4" type="ORF">KSP39_PZI013738</name>
</gene>
<dbReference type="GO" id="GO:0005856">
    <property type="term" value="C:cytoskeleton"/>
    <property type="evidence" value="ECO:0007669"/>
    <property type="project" value="UniProtKB-SubCell"/>
</dbReference>
<evidence type="ECO:0000313" key="5">
    <source>
        <dbReference type="Proteomes" id="UP001418222"/>
    </source>
</evidence>
<dbReference type="Gene3D" id="6.10.280.150">
    <property type="match status" value="2"/>
</dbReference>
<evidence type="ECO:0000256" key="2">
    <source>
        <dbReference type="RuleBase" id="RU367034"/>
    </source>
</evidence>
<comment type="similarity">
    <text evidence="1 2">Belongs to the SCAR/WAVE family.</text>
</comment>
<dbReference type="AlphaFoldDB" id="A0AAP0G3Z4"/>
<dbReference type="PANTHER" id="PTHR12902">
    <property type="entry name" value="WASP-1"/>
    <property type="match status" value="1"/>
</dbReference>
<keyword evidence="5" id="KW-1185">Reference proteome</keyword>
<dbReference type="InterPro" id="IPR028288">
    <property type="entry name" value="SCAR/WAVE_fam"/>
</dbReference>
<feature type="region of interest" description="Disordered" evidence="3">
    <location>
        <begin position="535"/>
        <end position="585"/>
    </location>
</feature>
<sequence length="1170" mass="129415">MPLVRLELRNEFGLGDPQLYRGAAVGKEDTKAILDGVAVAGLVGILRQLGDVAEFGAEVFQDLHEQIKITSARGHKLLSRIRGMEETLPSIEDAIGGKASYIDLAYQTGCDWCSDIKITDTHLSYSDFPRYMMDLYEECQDPPRLYLLDKYDQGGTGACLKRYSDASYFKRAQETSEPKKVQQIQKEKKRQKIKVKDGGIQGPISTSQFNGFAGSARFAPLSNDGQNFSAENFSASGTRFKPEVMSGPQLLNTVNMLNFIEQVSQTNPSVVANDLEYDRLSVSNVQNNQDHEDTSQFDSNEPVFGVDDDSQYDFMHRKSTSQSPSVTWDQKSEIMKATGLKFSDGNLRDSKLLVEEPGRNGSLDHTELSPIIADFSKSSCVKKQFEEVTEVESYVDALNTLEEEADADFECQTKCIQTFSNKGYTKNGSGVEKMPKKYTYSSNEVPLALDSSNKCILQSDIYLNVSRTLELQRSTQEAGMSTTSAFREIDDDRHPWFNDAEVETIPNSETKPPISISSIPSITLWTNGNLLGLQPSKPPDFCPPSSAGKGTESNSSNTSTKLDKENMAHGQRSPQLNSIGSIEGPPKALSIADQKILDNNQILSRKDVVEGHNSVEHPTQLDCQYDGFCAKQNSQEHSEAITFSQHEGSQGASPNVLTARISQVHQTASAACSMEIEQYNTSNVSSPFMDSLHNIKSLSPSFPGLTRRNDVEGLQIKPSVTHTRSVSGYESSVNDSQSKGKPLIDIHQKSLNGVASRTFYEQKLASQTLDKQSFINKTNYEVLEKSIYSGFHHFQNSSPPLEHMKISFYPMNGQGESNLTVGVHDGCISREIDGHVFSSFQLFQGCTLPAQDGGSESDDDTFGRSYPYSTEDLLSPRSDSNSDIWEQDECSISKINEVPDDLRIISSSAASISSNGGLEQINHEGQEIRLKDIFTGNDTVPFQYGGYISSIPTLESLINHVKYDSMSSSPKNAAALVPTELPPPPPLPPIHWRLLRPSYEISQDNYSNVSQLVNRFEGPLNQNLCGPAENENIIRRPPPLGEDGLCKKVQDNQKMDGLLQTNLSSNPFELDRSQHLLHQIRDMDIQRKLKPCEESKSQVATGKGFEEMDDLLHQIRTKTFNLRRAATSSSFATQQATNFKVAAILEKANAIRQACASSDEADDSDEWSGG</sequence>
<evidence type="ECO:0000256" key="3">
    <source>
        <dbReference type="SAM" id="MobiDB-lite"/>
    </source>
</evidence>
<dbReference type="GO" id="GO:0003779">
    <property type="term" value="F:actin binding"/>
    <property type="evidence" value="ECO:0007669"/>
    <property type="project" value="UniProtKB-UniRule"/>
</dbReference>